<evidence type="ECO:0000256" key="1">
    <source>
        <dbReference type="ARBA" id="ARBA00022801"/>
    </source>
</evidence>
<name>A0A7G8TAP8_9FIRM</name>
<feature type="domain" description="Beta-Casp" evidence="3">
    <location>
        <begin position="250"/>
        <end position="379"/>
    </location>
</feature>
<dbReference type="CDD" id="cd16295">
    <property type="entry name" value="TTHA0252-CPSF-like_MBL-fold"/>
    <property type="match status" value="1"/>
</dbReference>
<dbReference type="InterPro" id="IPR011108">
    <property type="entry name" value="RMMBL"/>
</dbReference>
<organism evidence="4 5">
    <name type="scientific">Caproicibacter fermentans</name>
    <dbReference type="NCBI Taxonomy" id="2576756"/>
    <lineage>
        <taxon>Bacteria</taxon>
        <taxon>Bacillati</taxon>
        <taxon>Bacillota</taxon>
        <taxon>Clostridia</taxon>
        <taxon>Eubacteriales</taxon>
        <taxon>Acutalibacteraceae</taxon>
        <taxon>Caproicibacter</taxon>
    </lineage>
</organism>
<dbReference type="SUPFAM" id="SSF56281">
    <property type="entry name" value="Metallo-hydrolase/oxidoreductase"/>
    <property type="match status" value="1"/>
</dbReference>
<gene>
    <name evidence="4" type="ORF">HCR03_19090</name>
</gene>
<dbReference type="KEGG" id="cfem:HCR03_19090"/>
<accession>A0A7G8TAP8</accession>
<evidence type="ECO:0000259" key="2">
    <source>
        <dbReference type="SMART" id="SM00849"/>
    </source>
</evidence>
<feature type="domain" description="Metallo-beta-lactamase" evidence="2">
    <location>
        <begin position="13"/>
        <end position="226"/>
    </location>
</feature>
<dbReference type="Gene3D" id="3.40.50.10890">
    <property type="match status" value="1"/>
</dbReference>
<dbReference type="PANTHER" id="PTHR11203">
    <property type="entry name" value="CLEAVAGE AND POLYADENYLATION SPECIFICITY FACTOR FAMILY MEMBER"/>
    <property type="match status" value="1"/>
</dbReference>
<dbReference type="PANTHER" id="PTHR11203:SF37">
    <property type="entry name" value="INTEGRATOR COMPLEX SUBUNIT 11"/>
    <property type="match status" value="1"/>
</dbReference>
<dbReference type="RefSeq" id="WP_187035928.1">
    <property type="nucleotide sequence ID" value="NZ_CP060286.1"/>
</dbReference>
<keyword evidence="1 4" id="KW-0378">Hydrolase</keyword>
<evidence type="ECO:0000259" key="3">
    <source>
        <dbReference type="SMART" id="SM01027"/>
    </source>
</evidence>
<sequence>MQLIFYGADKEVTGSCHCLEACGKRILIDCGLLQGADGGDNREFPFSAQQIDSVIVTHAHIDHSGRLPLLVKNGYRGKIHATGATCDLLSIMLRDSAHIQEMDAMNENRKGKRAGKNPEEPLYTVEDAQDTIERLEPCVYGDMVQVCEGVRFRMVDAGHLLGSASVELWAEENGEVKKIVFSGDIGNLNQPIIRDPQYIREADYVVMESTYGNREHDPIANYIPDLAKVFDQTLAAGGNVVIPSFAVGRTQELLYFIREMKARGLVKSVPDFPVYVDSPLAAEATEIYSGDLTGYADQDTVRVLREGFRPLRFSNLHLCESVEESRSLNMDGVPKVIISSSGMCEAGRIRHHLKHNLWRSECAVVFVGYQANGTLGRILVDGAKQVKLFGEEIAVKAQIHNFKALSGHADHNGLLRWIGAFTQKPRRVFVVHGEQEICREFTENLNALGYQAYAPNFQAVADLLSNSIVNEGVEPMHAKAKARRVQAAFARLVEAGRRLTRVIQENEGGANKDLAKFADQINSLCDKWSR</sequence>
<dbReference type="InterPro" id="IPR022712">
    <property type="entry name" value="Beta_Casp"/>
</dbReference>
<dbReference type="InterPro" id="IPR036866">
    <property type="entry name" value="RibonucZ/Hydroxyglut_hydro"/>
</dbReference>
<dbReference type="GO" id="GO:0004521">
    <property type="term" value="F:RNA endonuclease activity"/>
    <property type="evidence" value="ECO:0007669"/>
    <property type="project" value="TreeGrafter"/>
</dbReference>
<dbReference type="InterPro" id="IPR001279">
    <property type="entry name" value="Metallo-B-lactamas"/>
</dbReference>
<protein>
    <submittedName>
        <fullName evidence="4">MBL fold metallo-hydrolase</fullName>
    </submittedName>
</protein>
<dbReference type="SMART" id="SM01027">
    <property type="entry name" value="Beta-Casp"/>
    <property type="match status" value="1"/>
</dbReference>
<evidence type="ECO:0000313" key="5">
    <source>
        <dbReference type="Proteomes" id="UP000515909"/>
    </source>
</evidence>
<dbReference type="InterPro" id="IPR050698">
    <property type="entry name" value="MBL"/>
</dbReference>
<dbReference type="Pfam" id="PF07521">
    <property type="entry name" value="RMMBL"/>
    <property type="match status" value="1"/>
</dbReference>
<dbReference type="SMART" id="SM00849">
    <property type="entry name" value="Lactamase_B"/>
    <property type="match status" value="1"/>
</dbReference>
<dbReference type="Proteomes" id="UP000515909">
    <property type="component" value="Chromosome"/>
</dbReference>
<dbReference type="AlphaFoldDB" id="A0A7G8TAP8"/>
<dbReference type="Pfam" id="PF00753">
    <property type="entry name" value="Lactamase_B"/>
    <property type="match status" value="1"/>
</dbReference>
<dbReference type="GO" id="GO:0016787">
    <property type="term" value="F:hydrolase activity"/>
    <property type="evidence" value="ECO:0007669"/>
    <property type="project" value="UniProtKB-KW"/>
</dbReference>
<dbReference type="Pfam" id="PF10996">
    <property type="entry name" value="Beta-Casp"/>
    <property type="match status" value="1"/>
</dbReference>
<reference evidence="4 5" key="1">
    <citation type="submission" date="2020-08" db="EMBL/GenBank/DDBJ databases">
        <title>The isolate Caproiciproducens sp. 7D4C2 produces n-caproate at mildly acidic conditions from hexoses: genome and rBOX comparison with related strains and chain-elongating bacteria.</title>
        <authorList>
            <person name="Esquivel-Elizondo S."/>
            <person name="Bagci C."/>
            <person name="Temovska M."/>
            <person name="Jeon B.S."/>
            <person name="Bessarab I."/>
            <person name="Williams R.B.H."/>
            <person name="Huson D.H."/>
            <person name="Angenent L.T."/>
        </authorList>
    </citation>
    <scope>NUCLEOTIDE SEQUENCE [LARGE SCALE GENOMIC DNA]</scope>
    <source>
        <strain evidence="4 5">7D4C2</strain>
    </source>
</reference>
<evidence type="ECO:0000313" key="4">
    <source>
        <dbReference type="EMBL" id="QNK40689.1"/>
    </source>
</evidence>
<proteinExistence type="predicted"/>
<dbReference type="EMBL" id="CP060286">
    <property type="protein sequence ID" value="QNK40689.1"/>
    <property type="molecule type" value="Genomic_DNA"/>
</dbReference>
<dbReference type="Gene3D" id="3.60.15.10">
    <property type="entry name" value="Ribonuclease Z/Hydroxyacylglutathione hydrolase-like"/>
    <property type="match status" value="1"/>
</dbReference>